<keyword evidence="1" id="KW-0472">Membrane</keyword>
<feature type="transmembrane region" description="Helical" evidence="1">
    <location>
        <begin position="109"/>
        <end position="129"/>
    </location>
</feature>
<organism evidence="2 3">
    <name type="scientific">Tritrichomonas musculus</name>
    <dbReference type="NCBI Taxonomy" id="1915356"/>
    <lineage>
        <taxon>Eukaryota</taxon>
        <taxon>Metamonada</taxon>
        <taxon>Parabasalia</taxon>
        <taxon>Tritrichomonadida</taxon>
        <taxon>Tritrichomonadidae</taxon>
        <taxon>Tritrichomonas</taxon>
    </lineage>
</organism>
<comment type="caution">
    <text evidence="2">The sequence shown here is derived from an EMBL/GenBank/DDBJ whole genome shotgun (WGS) entry which is preliminary data.</text>
</comment>
<evidence type="ECO:0000313" key="2">
    <source>
        <dbReference type="EMBL" id="KAK8847109.1"/>
    </source>
</evidence>
<reference evidence="2 3" key="1">
    <citation type="submission" date="2024-04" db="EMBL/GenBank/DDBJ databases">
        <title>Tritrichomonas musculus Genome.</title>
        <authorList>
            <person name="Alves-Ferreira E."/>
            <person name="Grigg M."/>
            <person name="Lorenzi H."/>
            <person name="Galac M."/>
        </authorList>
    </citation>
    <scope>NUCLEOTIDE SEQUENCE [LARGE SCALE GENOMIC DNA]</scope>
    <source>
        <strain evidence="2 3">EAF2021</strain>
    </source>
</reference>
<gene>
    <name evidence="2" type="ORF">M9Y10_019689</name>
</gene>
<protein>
    <submittedName>
        <fullName evidence="2">Uncharacterized protein</fullName>
    </submittedName>
</protein>
<proteinExistence type="predicted"/>
<keyword evidence="3" id="KW-1185">Reference proteome</keyword>
<keyword evidence="1" id="KW-1133">Transmembrane helix</keyword>
<evidence type="ECO:0000256" key="1">
    <source>
        <dbReference type="SAM" id="Phobius"/>
    </source>
</evidence>
<name>A0ABR2HH12_9EUKA</name>
<evidence type="ECO:0000313" key="3">
    <source>
        <dbReference type="Proteomes" id="UP001470230"/>
    </source>
</evidence>
<sequence>MQIFVKKGIMNYLLTSSKEESKPKNINSIAASVIHSNDDQVCPAKYATESNSEWVKNYFYFKIRAIQGSHDKNDWVTIDEQRKLSQIDGKGLVHLFDVSYKINETLRCIRLLIIGTEMIFSYLTILNYLEDLFNFSKT</sequence>
<keyword evidence="1" id="KW-0812">Transmembrane</keyword>
<dbReference type="Proteomes" id="UP001470230">
    <property type="component" value="Unassembled WGS sequence"/>
</dbReference>
<accession>A0ABR2HH12</accession>
<dbReference type="EMBL" id="JAPFFF010000028">
    <property type="protein sequence ID" value="KAK8847109.1"/>
    <property type="molecule type" value="Genomic_DNA"/>
</dbReference>